<evidence type="ECO:0000313" key="5">
    <source>
        <dbReference type="EMBL" id="MFF5290941.1"/>
    </source>
</evidence>
<evidence type="ECO:0000256" key="1">
    <source>
        <dbReference type="ARBA" id="ARBA00023015"/>
    </source>
</evidence>
<keyword evidence="1" id="KW-0805">Transcription regulation</keyword>
<sequence>MPAQNRRISAPKRGPGRVLSRPARTRGARPAALSGPHAIELAGLLHELSVRLLGAEGFDAALERLASFVVAAVPGTVRCSVALIGEGGPLTCTASGPCGEGVDELQYALSTGPGLDAARTRALITVTDLATDDRWPALAEPARAEGVRSVVAVPLDVPRAEVGAVSLYRDGSGGLVPDLLLTAMALVNQAEVLLGELRRRDETSTDAVVDRAVGVIIAQRGCGVREAYDVLSETAQRLGLDRRAVADRLIAAAARNA</sequence>
<dbReference type="Gene3D" id="1.10.10.10">
    <property type="entry name" value="Winged helix-like DNA-binding domain superfamily/Winged helix DNA-binding domain"/>
    <property type="match status" value="1"/>
</dbReference>
<keyword evidence="6" id="KW-1185">Reference proteome</keyword>
<evidence type="ECO:0000256" key="3">
    <source>
        <dbReference type="SAM" id="MobiDB-lite"/>
    </source>
</evidence>
<dbReference type="EMBL" id="JBIAZU010000003">
    <property type="protein sequence ID" value="MFF5290941.1"/>
    <property type="molecule type" value="Genomic_DNA"/>
</dbReference>
<keyword evidence="2" id="KW-0804">Transcription</keyword>
<evidence type="ECO:0000313" key="6">
    <source>
        <dbReference type="Proteomes" id="UP001602245"/>
    </source>
</evidence>
<protein>
    <submittedName>
        <fullName evidence="5">ANTAR domain-containing protein</fullName>
    </submittedName>
</protein>
<gene>
    <name evidence="5" type="ORF">ACFY35_15975</name>
</gene>
<proteinExistence type="predicted"/>
<accession>A0ABW6WFH4</accession>
<dbReference type="Pfam" id="PF03861">
    <property type="entry name" value="ANTAR"/>
    <property type="match status" value="1"/>
</dbReference>
<dbReference type="SMART" id="SM01012">
    <property type="entry name" value="ANTAR"/>
    <property type="match status" value="1"/>
</dbReference>
<organism evidence="5 6">
    <name type="scientific">Paractinoplanes globisporus</name>
    <dbReference type="NCBI Taxonomy" id="113565"/>
    <lineage>
        <taxon>Bacteria</taxon>
        <taxon>Bacillati</taxon>
        <taxon>Actinomycetota</taxon>
        <taxon>Actinomycetes</taxon>
        <taxon>Micromonosporales</taxon>
        <taxon>Micromonosporaceae</taxon>
        <taxon>Paractinoplanes</taxon>
    </lineage>
</organism>
<reference evidence="5 6" key="1">
    <citation type="submission" date="2024-10" db="EMBL/GenBank/DDBJ databases">
        <title>The Natural Products Discovery Center: Release of the First 8490 Sequenced Strains for Exploring Actinobacteria Biosynthetic Diversity.</title>
        <authorList>
            <person name="Kalkreuter E."/>
            <person name="Kautsar S.A."/>
            <person name="Yang D."/>
            <person name="Bader C.D."/>
            <person name="Teijaro C.N."/>
            <person name="Fluegel L."/>
            <person name="Davis C.M."/>
            <person name="Simpson J.R."/>
            <person name="Lauterbach L."/>
            <person name="Steele A.D."/>
            <person name="Gui C."/>
            <person name="Meng S."/>
            <person name="Li G."/>
            <person name="Viehrig K."/>
            <person name="Ye F."/>
            <person name="Su P."/>
            <person name="Kiefer A.F."/>
            <person name="Nichols A."/>
            <person name="Cepeda A.J."/>
            <person name="Yan W."/>
            <person name="Fan B."/>
            <person name="Jiang Y."/>
            <person name="Adhikari A."/>
            <person name="Zheng C.-J."/>
            <person name="Schuster L."/>
            <person name="Cowan T.M."/>
            <person name="Smanski M.J."/>
            <person name="Chevrette M.G."/>
            <person name="De Carvalho L.P.S."/>
            <person name="Shen B."/>
        </authorList>
    </citation>
    <scope>NUCLEOTIDE SEQUENCE [LARGE SCALE GENOMIC DNA]</scope>
    <source>
        <strain evidence="5 6">NPDC000087</strain>
    </source>
</reference>
<evidence type="ECO:0000256" key="2">
    <source>
        <dbReference type="ARBA" id="ARBA00023163"/>
    </source>
</evidence>
<dbReference type="PROSITE" id="PS50921">
    <property type="entry name" value="ANTAR"/>
    <property type="match status" value="1"/>
</dbReference>
<evidence type="ECO:0000259" key="4">
    <source>
        <dbReference type="PROSITE" id="PS50921"/>
    </source>
</evidence>
<feature type="domain" description="ANTAR" evidence="4">
    <location>
        <begin position="189"/>
        <end position="250"/>
    </location>
</feature>
<feature type="region of interest" description="Disordered" evidence="3">
    <location>
        <begin position="1"/>
        <end position="32"/>
    </location>
</feature>
<dbReference type="InterPro" id="IPR036388">
    <property type="entry name" value="WH-like_DNA-bd_sf"/>
</dbReference>
<dbReference type="RefSeq" id="WP_245577370.1">
    <property type="nucleotide sequence ID" value="NZ_JBIAZU010000003.1"/>
</dbReference>
<dbReference type="Pfam" id="PF13185">
    <property type="entry name" value="GAF_2"/>
    <property type="match status" value="1"/>
</dbReference>
<dbReference type="InterPro" id="IPR003018">
    <property type="entry name" value="GAF"/>
</dbReference>
<name>A0ABW6WFH4_9ACTN</name>
<dbReference type="SUPFAM" id="SSF55781">
    <property type="entry name" value="GAF domain-like"/>
    <property type="match status" value="1"/>
</dbReference>
<comment type="caution">
    <text evidence="5">The sequence shown here is derived from an EMBL/GenBank/DDBJ whole genome shotgun (WGS) entry which is preliminary data.</text>
</comment>
<dbReference type="Gene3D" id="3.30.450.40">
    <property type="match status" value="1"/>
</dbReference>
<dbReference type="InterPro" id="IPR005561">
    <property type="entry name" value="ANTAR"/>
</dbReference>
<dbReference type="Proteomes" id="UP001602245">
    <property type="component" value="Unassembled WGS sequence"/>
</dbReference>
<dbReference type="InterPro" id="IPR029016">
    <property type="entry name" value="GAF-like_dom_sf"/>
</dbReference>